<accession>A0A423XKG9</accession>
<organism evidence="1 2">
    <name type="scientific">Cytospora leucostoma</name>
    <dbReference type="NCBI Taxonomy" id="1230097"/>
    <lineage>
        <taxon>Eukaryota</taxon>
        <taxon>Fungi</taxon>
        <taxon>Dikarya</taxon>
        <taxon>Ascomycota</taxon>
        <taxon>Pezizomycotina</taxon>
        <taxon>Sordariomycetes</taxon>
        <taxon>Sordariomycetidae</taxon>
        <taxon>Diaporthales</taxon>
        <taxon>Cytosporaceae</taxon>
        <taxon>Cytospora</taxon>
    </lineage>
</organism>
<gene>
    <name evidence="1" type="ORF">VPNG_01213</name>
</gene>
<proteinExistence type="predicted"/>
<evidence type="ECO:0000313" key="1">
    <source>
        <dbReference type="EMBL" id="ROW16988.1"/>
    </source>
</evidence>
<sequence>MRSTKMRLDTPVHIALGVQQGIVGVLDRLPLAVQVGEGRRADGLGLVGQPLARLEALGGPVEPVGAGEELLPLLELDVAGVVRVALAGAEEGGPVLGQGAELALGLVDGRLHVAVALVGLRAGAGGDVLLLDLHLAQLF</sequence>
<protein>
    <submittedName>
        <fullName evidence="1">Uncharacterized protein</fullName>
    </submittedName>
</protein>
<dbReference type="AlphaFoldDB" id="A0A423XKG9"/>
<evidence type="ECO:0000313" key="2">
    <source>
        <dbReference type="Proteomes" id="UP000285146"/>
    </source>
</evidence>
<dbReference type="Proteomes" id="UP000285146">
    <property type="component" value="Unassembled WGS sequence"/>
</dbReference>
<comment type="caution">
    <text evidence="1">The sequence shown here is derived from an EMBL/GenBank/DDBJ whole genome shotgun (WGS) entry which is preliminary data.</text>
</comment>
<dbReference type="EMBL" id="LKEB01000003">
    <property type="protein sequence ID" value="ROW16988.1"/>
    <property type="molecule type" value="Genomic_DNA"/>
</dbReference>
<keyword evidence="2" id="KW-1185">Reference proteome</keyword>
<name>A0A423XKG9_9PEZI</name>
<reference evidence="1 2" key="1">
    <citation type="submission" date="2015-09" db="EMBL/GenBank/DDBJ databases">
        <title>Host preference determinants of Valsa canker pathogens revealed by comparative genomics.</title>
        <authorList>
            <person name="Yin Z."/>
            <person name="Huang L."/>
        </authorList>
    </citation>
    <scope>NUCLEOTIDE SEQUENCE [LARGE SCALE GENOMIC DNA]</scope>
    <source>
        <strain evidence="1 2">SXYLt</strain>
    </source>
</reference>
<dbReference type="InParanoid" id="A0A423XKG9"/>